<proteinExistence type="predicted"/>
<organism evidence="2 3">
    <name type="scientific">candidate division WWE3 bacterium CG_4_10_14_0_2_um_filter_41_14</name>
    <dbReference type="NCBI Taxonomy" id="1975072"/>
    <lineage>
        <taxon>Bacteria</taxon>
        <taxon>Katanobacteria</taxon>
    </lineage>
</organism>
<dbReference type="GO" id="GO:0006313">
    <property type="term" value="P:DNA transposition"/>
    <property type="evidence" value="ECO:0007669"/>
    <property type="project" value="InterPro"/>
</dbReference>
<gene>
    <name evidence="2" type="ORF">COY32_00640</name>
</gene>
<dbReference type="InterPro" id="IPR036515">
    <property type="entry name" value="Transposase_17_sf"/>
</dbReference>
<dbReference type="SMART" id="SM01321">
    <property type="entry name" value="Y1_Tnp"/>
    <property type="match status" value="1"/>
</dbReference>
<dbReference type="InterPro" id="IPR002686">
    <property type="entry name" value="Transposase_17"/>
</dbReference>
<evidence type="ECO:0000313" key="3">
    <source>
        <dbReference type="Proteomes" id="UP000228920"/>
    </source>
</evidence>
<dbReference type="SUPFAM" id="SSF143422">
    <property type="entry name" value="Transposase IS200-like"/>
    <property type="match status" value="1"/>
</dbReference>
<dbReference type="GO" id="GO:0004803">
    <property type="term" value="F:transposase activity"/>
    <property type="evidence" value="ECO:0007669"/>
    <property type="project" value="InterPro"/>
</dbReference>
<comment type="caution">
    <text evidence="2">The sequence shown here is derived from an EMBL/GenBank/DDBJ whole genome shotgun (WGS) entry which is preliminary data.</text>
</comment>
<dbReference type="InterPro" id="IPR052715">
    <property type="entry name" value="RAYT_transposase"/>
</dbReference>
<name>A0A2M7TLR0_UNCKA</name>
<dbReference type="AlphaFoldDB" id="A0A2M7TLR0"/>
<dbReference type="EMBL" id="PFNL01000017">
    <property type="protein sequence ID" value="PIZ48062.1"/>
    <property type="molecule type" value="Genomic_DNA"/>
</dbReference>
<dbReference type="Pfam" id="PF01797">
    <property type="entry name" value="Y1_Tnp"/>
    <property type="match status" value="1"/>
</dbReference>
<evidence type="ECO:0000313" key="2">
    <source>
        <dbReference type="EMBL" id="PIZ48062.1"/>
    </source>
</evidence>
<accession>A0A2M7TLR0</accession>
<evidence type="ECO:0000259" key="1">
    <source>
        <dbReference type="SMART" id="SM01321"/>
    </source>
</evidence>
<feature type="domain" description="Transposase IS200-like" evidence="1">
    <location>
        <begin position="24"/>
        <end position="165"/>
    </location>
</feature>
<dbReference type="PANTHER" id="PTHR36966:SF1">
    <property type="entry name" value="REP-ASSOCIATED TYROSINE TRANSPOSASE"/>
    <property type="match status" value="1"/>
</dbReference>
<sequence length="175" mass="20856">MFVVEDNLPNRKHIRLETWDYSNPWWYFVTICTEHMRHMFGTVSVGVGSPHPVMELNDFGNIVNNWWYEIPNHFNNVTLDEWQIMPNHVHGIIQINSNHGRGNHAPTTLGQIVGYYKYQSTKQFNAIVGAGSSRPNPKMWQRGYYDRVIRNDRELDRIRTYIRTNPQNWLDDEYF</sequence>
<dbReference type="PANTHER" id="PTHR36966">
    <property type="entry name" value="REP-ASSOCIATED TYROSINE TRANSPOSASE"/>
    <property type="match status" value="1"/>
</dbReference>
<protein>
    <submittedName>
        <fullName evidence="2">Transposase</fullName>
    </submittedName>
</protein>
<reference evidence="3" key="1">
    <citation type="submission" date="2017-09" db="EMBL/GenBank/DDBJ databases">
        <title>Depth-based differentiation of microbial function through sediment-hosted aquifers and enrichment of novel symbionts in the deep terrestrial subsurface.</title>
        <authorList>
            <person name="Probst A.J."/>
            <person name="Ladd B."/>
            <person name="Jarett J.K."/>
            <person name="Geller-Mcgrath D.E."/>
            <person name="Sieber C.M.K."/>
            <person name="Emerson J.B."/>
            <person name="Anantharaman K."/>
            <person name="Thomas B.C."/>
            <person name="Malmstrom R."/>
            <person name="Stieglmeier M."/>
            <person name="Klingl A."/>
            <person name="Woyke T."/>
            <person name="Ryan C.M."/>
            <person name="Banfield J.F."/>
        </authorList>
    </citation>
    <scope>NUCLEOTIDE SEQUENCE [LARGE SCALE GENOMIC DNA]</scope>
</reference>
<dbReference type="Proteomes" id="UP000228920">
    <property type="component" value="Unassembled WGS sequence"/>
</dbReference>
<dbReference type="GO" id="GO:0043565">
    <property type="term" value="F:sequence-specific DNA binding"/>
    <property type="evidence" value="ECO:0007669"/>
    <property type="project" value="TreeGrafter"/>
</dbReference>
<dbReference type="Gene3D" id="3.30.70.1290">
    <property type="entry name" value="Transposase IS200-like"/>
    <property type="match status" value="1"/>
</dbReference>